<dbReference type="EMBL" id="BAABHF010000026">
    <property type="protein sequence ID" value="GAA4501495.1"/>
    <property type="molecule type" value="Genomic_DNA"/>
</dbReference>
<gene>
    <name evidence="5" type="ORF">GCM10023191_051610</name>
</gene>
<protein>
    <submittedName>
        <fullName evidence="5">FadR/GntR family transcriptional regulator</fullName>
    </submittedName>
</protein>
<evidence type="ECO:0000256" key="3">
    <source>
        <dbReference type="ARBA" id="ARBA00023163"/>
    </source>
</evidence>
<evidence type="ECO:0000256" key="1">
    <source>
        <dbReference type="ARBA" id="ARBA00023015"/>
    </source>
</evidence>
<feature type="domain" description="HTH gntR-type" evidence="4">
    <location>
        <begin position="8"/>
        <end position="76"/>
    </location>
</feature>
<dbReference type="PRINTS" id="PR00035">
    <property type="entry name" value="HTHGNTR"/>
</dbReference>
<proteinExistence type="predicted"/>
<dbReference type="Gene3D" id="1.20.120.530">
    <property type="entry name" value="GntR ligand-binding domain-like"/>
    <property type="match status" value="1"/>
</dbReference>
<evidence type="ECO:0000313" key="6">
    <source>
        <dbReference type="Proteomes" id="UP001500503"/>
    </source>
</evidence>
<dbReference type="InterPro" id="IPR008920">
    <property type="entry name" value="TF_FadR/GntR_C"/>
</dbReference>
<keyword evidence="3" id="KW-0804">Transcription</keyword>
<reference evidence="6" key="1">
    <citation type="journal article" date="2019" name="Int. J. Syst. Evol. Microbiol.">
        <title>The Global Catalogue of Microorganisms (GCM) 10K type strain sequencing project: providing services to taxonomists for standard genome sequencing and annotation.</title>
        <authorList>
            <consortium name="The Broad Institute Genomics Platform"/>
            <consortium name="The Broad Institute Genome Sequencing Center for Infectious Disease"/>
            <person name="Wu L."/>
            <person name="Ma J."/>
        </authorList>
    </citation>
    <scope>NUCLEOTIDE SEQUENCE [LARGE SCALE GENOMIC DNA]</scope>
    <source>
        <strain evidence="6">JCM 17933</strain>
    </source>
</reference>
<keyword evidence="6" id="KW-1185">Reference proteome</keyword>
<comment type="caution">
    <text evidence="5">The sequence shown here is derived from an EMBL/GenBank/DDBJ whole genome shotgun (WGS) entry which is preliminary data.</text>
</comment>
<dbReference type="Pfam" id="PF00392">
    <property type="entry name" value="GntR"/>
    <property type="match status" value="1"/>
</dbReference>
<dbReference type="SUPFAM" id="SSF46785">
    <property type="entry name" value="Winged helix' DNA-binding domain"/>
    <property type="match status" value="1"/>
</dbReference>
<dbReference type="PANTHER" id="PTHR43537:SF5">
    <property type="entry name" value="UXU OPERON TRANSCRIPTIONAL REGULATOR"/>
    <property type="match status" value="1"/>
</dbReference>
<keyword evidence="1" id="KW-0805">Transcription regulation</keyword>
<name>A0ABP8QI77_9ACTN</name>
<sequence length="246" mass="26814">MWRKLGRGSVARQVEAQIVEAIDNGELSPGDRLPPEREFAEMLGVSRPTIREAVGSLKARGRVRVVHGRGVYIADPETTRELRLALDNEAITMDELFAMREVLEVPAAGWAAAEQDTARLDRVRAALDELNAAAAREPLDYAELQRLDSAFHMAIVDAAGNRFLRQSLGVLQEILSRGMQTTLTVPGRLEKSRQDHERILAALLAGDAAAARSAARRHARAAYRTAVQRLRAEAADGSAAGPHAMV</sequence>
<dbReference type="Proteomes" id="UP001500503">
    <property type="component" value="Unassembled WGS sequence"/>
</dbReference>
<dbReference type="InterPro" id="IPR036388">
    <property type="entry name" value="WH-like_DNA-bd_sf"/>
</dbReference>
<dbReference type="SMART" id="SM00345">
    <property type="entry name" value="HTH_GNTR"/>
    <property type="match status" value="1"/>
</dbReference>
<dbReference type="InterPro" id="IPR000524">
    <property type="entry name" value="Tscrpt_reg_HTH_GntR"/>
</dbReference>
<dbReference type="Gene3D" id="1.10.10.10">
    <property type="entry name" value="Winged helix-like DNA-binding domain superfamily/Winged helix DNA-binding domain"/>
    <property type="match status" value="1"/>
</dbReference>
<evidence type="ECO:0000259" key="4">
    <source>
        <dbReference type="PROSITE" id="PS50949"/>
    </source>
</evidence>
<dbReference type="SMART" id="SM00895">
    <property type="entry name" value="FCD"/>
    <property type="match status" value="1"/>
</dbReference>
<evidence type="ECO:0000313" key="5">
    <source>
        <dbReference type="EMBL" id="GAA4501495.1"/>
    </source>
</evidence>
<dbReference type="RefSeq" id="WP_329236028.1">
    <property type="nucleotide sequence ID" value="NZ_BAABHF010000026.1"/>
</dbReference>
<dbReference type="CDD" id="cd07377">
    <property type="entry name" value="WHTH_GntR"/>
    <property type="match status" value="1"/>
</dbReference>
<dbReference type="SUPFAM" id="SSF48008">
    <property type="entry name" value="GntR ligand-binding domain-like"/>
    <property type="match status" value="1"/>
</dbReference>
<dbReference type="InterPro" id="IPR011711">
    <property type="entry name" value="GntR_C"/>
</dbReference>
<keyword evidence="2" id="KW-0238">DNA-binding</keyword>
<dbReference type="Pfam" id="PF07729">
    <property type="entry name" value="FCD"/>
    <property type="match status" value="1"/>
</dbReference>
<accession>A0ABP8QI77</accession>
<dbReference type="PROSITE" id="PS50949">
    <property type="entry name" value="HTH_GNTR"/>
    <property type="match status" value="1"/>
</dbReference>
<dbReference type="InterPro" id="IPR036390">
    <property type="entry name" value="WH_DNA-bd_sf"/>
</dbReference>
<dbReference type="PANTHER" id="PTHR43537">
    <property type="entry name" value="TRANSCRIPTIONAL REGULATOR, GNTR FAMILY"/>
    <property type="match status" value="1"/>
</dbReference>
<organism evidence="5 6">
    <name type="scientific">Actinoallomurus oryzae</name>
    <dbReference type="NCBI Taxonomy" id="502180"/>
    <lineage>
        <taxon>Bacteria</taxon>
        <taxon>Bacillati</taxon>
        <taxon>Actinomycetota</taxon>
        <taxon>Actinomycetes</taxon>
        <taxon>Streptosporangiales</taxon>
        <taxon>Thermomonosporaceae</taxon>
        <taxon>Actinoallomurus</taxon>
    </lineage>
</organism>
<evidence type="ECO:0000256" key="2">
    <source>
        <dbReference type="ARBA" id="ARBA00023125"/>
    </source>
</evidence>